<sequence>MALDHKLLGGESKVIRITQLSPDSWMILGYQYDDGTSGPCTCADRMSTSHGGATHHGTIHPEDEDNGKTRIEGSSRANTNLMLPAVIQDLSEAIRASAKERANRG</sequence>
<name>A0A6A6HTH9_9PLEO</name>
<proteinExistence type="predicted"/>
<dbReference type="AlphaFoldDB" id="A0A6A6HTH9"/>
<organism evidence="2 3">
    <name type="scientific">Trematosphaeria pertusa</name>
    <dbReference type="NCBI Taxonomy" id="390896"/>
    <lineage>
        <taxon>Eukaryota</taxon>
        <taxon>Fungi</taxon>
        <taxon>Dikarya</taxon>
        <taxon>Ascomycota</taxon>
        <taxon>Pezizomycotina</taxon>
        <taxon>Dothideomycetes</taxon>
        <taxon>Pleosporomycetidae</taxon>
        <taxon>Pleosporales</taxon>
        <taxon>Massarineae</taxon>
        <taxon>Trematosphaeriaceae</taxon>
        <taxon>Trematosphaeria</taxon>
    </lineage>
</organism>
<accession>A0A6A6HTH9</accession>
<feature type="region of interest" description="Disordered" evidence="1">
    <location>
        <begin position="48"/>
        <end position="77"/>
    </location>
</feature>
<evidence type="ECO:0000313" key="2">
    <source>
        <dbReference type="EMBL" id="KAF2241475.1"/>
    </source>
</evidence>
<dbReference type="RefSeq" id="XP_033676479.1">
    <property type="nucleotide sequence ID" value="XM_033834192.1"/>
</dbReference>
<dbReference type="EMBL" id="ML987212">
    <property type="protein sequence ID" value="KAF2241475.1"/>
    <property type="molecule type" value="Genomic_DNA"/>
</dbReference>
<keyword evidence="3" id="KW-1185">Reference proteome</keyword>
<dbReference type="OrthoDB" id="3562657at2759"/>
<protein>
    <submittedName>
        <fullName evidence="2">Uncharacterized protein</fullName>
    </submittedName>
</protein>
<evidence type="ECO:0000256" key="1">
    <source>
        <dbReference type="SAM" id="MobiDB-lite"/>
    </source>
</evidence>
<gene>
    <name evidence="2" type="ORF">BU26DRAFT_571941</name>
</gene>
<reference evidence="2" key="1">
    <citation type="journal article" date="2020" name="Stud. Mycol.">
        <title>101 Dothideomycetes genomes: a test case for predicting lifestyles and emergence of pathogens.</title>
        <authorList>
            <person name="Haridas S."/>
            <person name="Albert R."/>
            <person name="Binder M."/>
            <person name="Bloem J."/>
            <person name="Labutti K."/>
            <person name="Salamov A."/>
            <person name="Andreopoulos B."/>
            <person name="Baker S."/>
            <person name="Barry K."/>
            <person name="Bills G."/>
            <person name="Bluhm B."/>
            <person name="Cannon C."/>
            <person name="Castanera R."/>
            <person name="Culley D."/>
            <person name="Daum C."/>
            <person name="Ezra D."/>
            <person name="Gonzalez J."/>
            <person name="Henrissat B."/>
            <person name="Kuo A."/>
            <person name="Liang C."/>
            <person name="Lipzen A."/>
            <person name="Lutzoni F."/>
            <person name="Magnuson J."/>
            <person name="Mondo S."/>
            <person name="Nolan M."/>
            <person name="Ohm R."/>
            <person name="Pangilinan J."/>
            <person name="Park H.-J."/>
            <person name="Ramirez L."/>
            <person name="Alfaro M."/>
            <person name="Sun H."/>
            <person name="Tritt A."/>
            <person name="Yoshinaga Y."/>
            <person name="Zwiers L.-H."/>
            <person name="Turgeon B."/>
            <person name="Goodwin S."/>
            <person name="Spatafora J."/>
            <person name="Crous P."/>
            <person name="Grigoriev I."/>
        </authorList>
    </citation>
    <scope>NUCLEOTIDE SEQUENCE</scope>
    <source>
        <strain evidence="2">CBS 122368</strain>
    </source>
</reference>
<dbReference type="Proteomes" id="UP000800094">
    <property type="component" value="Unassembled WGS sequence"/>
</dbReference>
<dbReference type="GeneID" id="54587522"/>
<evidence type="ECO:0000313" key="3">
    <source>
        <dbReference type="Proteomes" id="UP000800094"/>
    </source>
</evidence>